<comment type="subcellular location">
    <subcellularLocation>
        <location evidence="6">Cytoplasm</location>
    </subcellularLocation>
</comment>
<feature type="binding site" evidence="6">
    <location>
        <begin position="80"/>
        <end position="84"/>
    </location>
    <ligand>
        <name>GTP</name>
        <dbReference type="ChEBI" id="CHEBI:37565"/>
    </ligand>
</feature>
<dbReference type="InterPro" id="IPR004540">
    <property type="entry name" value="Transl_elong_EFG/EF2"/>
</dbReference>
<dbReference type="GO" id="GO:0003746">
    <property type="term" value="F:translation elongation factor activity"/>
    <property type="evidence" value="ECO:0007669"/>
    <property type="project" value="UniProtKB-UniRule"/>
</dbReference>
<dbReference type="PRINTS" id="PR00315">
    <property type="entry name" value="ELONGATNFCT"/>
</dbReference>
<dbReference type="CDD" id="cd01434">
    <property type="entry name" value="EFG_mtEFG1_IV"/>
    <property type="match status" value="1"/>
</dbReference>
<dbReference type="HAMAP" id="MF_00054_B">
    <property type="entry name" value="EF_G_EF_2_B"/>
    <property type="match status" value="1"/>
</dbReference>
<dbReference type="PROSITE" id="PS51722">
    <property type="entry name" value="G_TR_2"/>
    <property type="match status" value="1"/>
</dbReference>
<dbReference type="Gene3D" id="3.30.70.240">
    <property type="match status" value="1"/>
</dbReference>
<evidence type="ECO:0000259" key="8">
    <source>
        <dbReference type="PROSITE" id="PS51722"/>
    </source>
</evidence>
<evidence type="ECO:0000256" key="3">
    <source>
        <dbReference type="ARBA" id="ARBA00022768"/>
    </source>
</evidence>
<evidence type="ECO:0000256" key="4">
    <source>
        <dbReference type="ARBA" id="ARBA00022917"/>
    </source>
</evidence>
<name>A0A660S7I1_UNCT6</name>
<dbReference type="SUPFAM" id="SSF52540">
    <property type="entry name" value="P-loop containing nucleoside triphosphate hydrolases"/>
    <property type="match status" value="1"/>
</dbReference>
<feature type="domain" description="Tr-type G" evidence="8">
    <location>
        <begin position="7"/>
        <end position="282"/>
    </location>
</feature>
<dbReference type="CDD" id="cd03713">
    <property type="entry name" value="EFG_mtEFG_C"/>
    <property type="match status" value="1"/>
</dbReference>
<keyword evidence="5 6" id="KW-0342">GTP-binding</keyword>
<dbReference type="PANTHER" id="PTHR43261:SF1">
    <property type="entry name" value="RIBOSOME-RELEASING FACTOR 2, MITOCHONDRIAL"/>
    <property type="match status" value="1"/>
</dbReference>
<dbReference type="InterPro" id="IPR009000">
    <property type="entry name" value="Transl_B-barrel_sf"/>
</dbReference>
<dbReference type="InterPro" id="IPR053905">
    <property type="entry name" value="EF-G-like_DII"/>
</dbReference>
<dbReference type="InterPro" id="IPR047872">
    <property type="entry name" value="EFG_IV"/>
</dbReference>
<comment type="caution">
    <text evidence="9">The sequence shown here is derived from an EMBL/GenBank/DDBJ whole genome shotgun (WGS) entry which is preliminary data.</text>
</comment>
<dbReference type="SUPFAM" id="SSF54211">
    <property type="entry name" value="Ribosomal protein S5 domain 2-like"/>
    <property type="match status" value="1"/>
</dbReference>
<dbReference type="GO" id="GO:0003924">
    <property type="term" value="F:GTPase activity"/>
    <property type="evidence" value="ECO:0007669"/>
    <property type="project" value="InterPro"/>
</dbReference>
<dbReference type="Gene3D" id="3.40.50.300">
    <property type="entry name" value="P-loop containing nucleotide triphosphate hydrolases"/>
    <property type="match status" value="1"/>
</dbReference>
<dbReference type="GO" id="GO:0005737">
    <property type="term" value="C:cytoplasm"/>
    <property type="evidence" value="ECO:0007669"/>
    <property type="project" value="UniProtKB-SubCell"/>
</dbReference>
<feature type="binding site" evidence="6">
    <location>
        <begin position="134"/>
        <end position="137"/>
    </location>
    <ligand>
        <name>GTP</name>
        <dbReference type="ChEBI" id="CHEBI:37565"/>
    </ligand>
</feature>
<gene>
    <name evidence="6 9" type="primary">fusA</name>
    <name evidence="9" type="ORF">DRP44_05135</name>
</gene>
<dbReference type="NCBIfam" id="NF009379">
    <property type="entry name" value="PRK12740.1-3"/>
    <property type="match status" value="1"/>
</dbReference>
<dbReference type="Pfam" id="PF00679">
    <property type="entry name" value="EFG_C"/>
    <property type="match status" value="1"/>
</dbReference>
<dbReference type="EMBL" id="QNBC01000062">
    <property type="protein sequence ID" value="RKX65965.1"/>
    <property type="molecule type" value="Genomic_DNA"/>
</dbReference>
<keyword evidence="3 6" id="KW-0251">Elongation factor</keyword>
<keyword evidence="6" id="KW-0963">Cytoplasm</keyword>
<dbReference type="FunFam" id="2.40.30.10:FF:000006">
    <property type="entry name" value="Elongation factor G"/>
    <property type="match status" value="1"/>
</dbReference>
<dbReference type="CDD" id="cd04088">
    <property type="entry name" value="EFG_mtEFG_II"/>
    <property type="match status" value="1"/>
</dbReference>
<keyword evidence="2 6" id="KW-0547">Nucleotide-binding</keyword>
<proteinExistence type="inferred from homology"/>
<dbReference type="PROSITE" id="PS00301">
    <property type="entry name" value="G_TR_1"/>
    <property type="match status" value="1"/>
</dbReference>
<dbReference type="NCBIfam" id="TIGR00231">
    <property type="entry name" value="small_GTP"/>
    <property type="match status" value="1"/>
</dbReference>
<dbReference type="NCBIfam" id="NF009381">
    <property type="entry name" value="PRK12740.1-5"/>
    <property type="match status" value="1"/>
</dbReference>
<dbReference type="AlphaFoldDB" id="A0A660S7I1"/>
<dbReference type="SUPFAM" id="SSF54980">
    <property type="entry name" value="EF-G C-terminal domain-like"/>
    <property type="match status" value="2"/>
</dbReference>
<dbReference type="Gene3D" id="2.40.30.10">
    <property type="entry name" value="Translation factors"/>
    <property type="match status" value="1"/>
</dbReference>
<evidence type="ECO:0000313" key="10">
    <source>
        <dbReference type="Proteomes" id="UP000282321"/>
    </source>
</evidence>
<dbReference type="SMART" id="SM00838">
    <property type="entry name" value="EFG_C"/>
    <property type="match status" value="1"/>
</dbReference>
<dbReference type="InterPro" id="IPR000640">
    <property type="entry name" value="EFG_V-like"/>
</dbReference>
<sequence length="692" mass="77426">MNSTPITKIRNIGIMAHIDAGKTTTTERILYYTGRVHQIGEVDDGAATMDWMIQEKERGITITSASTSCYWKDHKINIIDTPGHVDFTVEVERSLRILDGAVGLFSAVEGVEAQSETVWKQANKYNVPRIAYLNKMDRTGADFDNVVNMIRERLSSNPVRIQIPVGKEEYFTGIIDLVRMKAYIWHSETLGATYDEIEIPEDMVDEASKYREILLEELSMIDDDIAEKFIEGLKIEEDEIKRAIRKGTIEQTIVPILAGSSFKNKGVQKLLDAIVDYLPSPLDVPPVDGIDVNTGEKVHRKADKNDPFCGLIFKIVTDPFVGKLAYTRIYSGSLKPGMRVYNSRIAKSERVSKVFEMHAKKKKELEEAGPGEIVAIFGGKNFKTGDTISDFKHPITLETLIFPEPVISIAIEPRSKADQDKLFEALHKVVDEDPTFRVHTDQETGQTLISGMGELHLEIIIDRLMREFGVKANIGQPRVAYKETIKEEVTVDKRYSKQTGGKGQYGHVKMIFRPGERGSGFKFINKIFGGAIPKEFIPAVEEGVKEALETGPLAGFPVIDVECELIDGSYHEVDSSALSFKVTAIMATKEACKKGNPVFLEPIMKVEIITPEAYVGDIIGDLNRRRGRLEHIENRKDAQVISGFVPLSELFGYATDLRSASQGRAVSSIQFDHYQEVDPTVEKTLKEKFGII</sequence>
<dbReference type="Pfam" id="PF03764">
    <property type="entry name" value="EFG_IV"/>
    <property type="match status" value="1"/>
</dbReference>
<dbReference type="InterPro" id="IPR000795">
    <property type="entry name" value="T_Tr_GTP-bd_dom"/>
</dbReference>
<evidence type="ECO:0000256" key="5">
    <source>
        <dbReference type="ARBA" id="ARBA00023134"/>
    </source>
</evidence>
<dbReference type="InterPro" id="IPR009022">
    <property type="entry name" value="EFG_III"/>
</dbReference>
<dbReference type="InterPro" id="IPR005225">
    <property type="entry name" value="Small_GTP-bd"/>
</dbReference>
<dbReference type="Gene3D" id="3.30.230.10">
    <property type="match status" value="1"/>
</dbReference>
<dbReference type="Pfam" id="PF22042">
    <property type="entry name" value="EF-G_D2"/>
    <property type="match status" value="1"/>
</dbReference>
<accession>A0A660S7I1</accession>
<organism evidence="9 10">
    <name type="scientific">candidate division TA06 bacterium</name>
    <dbReference type="NCBI Taxonomy" id="2250710"/>
    <lineage>
        <taxon>Bacteria</taxon>
        <taxon>Bacteria division TA06</taxon>
    </lineage>
</organism>
<keyword evidence="4 6" id="KW-0648">Protein biosynthesis</keyword>
<dbReference type="CDD" id="cd16262">
    <property type="entry name" value="EFG_III"/>
    <property type="match status" value="1"/>
</dbReference>
<dbReference type="GO" id="GO:0032790">
    <property type="term" value="P:ribosome disassembly"/>
    <property type="evidence" value="ECO:0007669"/>
    <property type="project" value="TreeGrafter"/>
</dbReference>
<dbReference type="InterPro" id="IPR027417">
    <property type="entry name" value="P-loop_NTPase"/>
</dbReference>
<evidence type="ECO:0000256" key="7">
    <source>
        <dbReference type="NCBIfam" id="TIGR00484"/>
    </source>
</evidence>
<reference evidence="9 10" key="1">
    <citation type="submission" date="2018-06" db="EMBL/GenBank/DDBJ databases">
        <title>Extensive metabolic versatility and redundancy in microbially diverse, dynamic hydrothermal sediments.</title>
        <authorList>
            <person name="Dombrowski N."/>
            <person name="Teske A."/>
            <person name="Baker B.J."/>
        </authorList>
    </citation>
    <scope>NUCLEOTIDE SEQUENCE [LARGE SCALE GENOMIC DNA]</scope>
    <source>
        <strain evidence="9">B35_G9</strain>
    </source>
</reference>
<dbReference type="Proteomes" id="UP000282321">
    <property type="component" value="Unassembled WGS sequence"/>
</dbReference>
<comment type="function">
    <text evidence="6">Catalyzes the GTP-dependent ribosomal translocation step during translation elongation. During this step, the ribosome changes from the pre-translocational (PRE) to the post-translocational (POST) state as the newly formed A-site-bound peptidyl-tRNA and P-site-bound deacylated tRNA move to the P and E sites, respectively. Catalyzes the coordinated movement of the two tRNA molecules, the mRNA and conformational changes in the ribosome.</text>
</comment>
<evidence type="ECO:0000313" key="9">
    <source>
        <dbReference type="EMBL" id="RKX65965.1"/>
    </source>
</evidence>
<evidence type="ECO:0000256" key="2">
    <source>
        <dbReference type="ARBA" id="ARBA00022741"/>
    </source>
</evidence>
<dbReference type="FunFam" id="3.40.50.300:FF:000029">
    <property type="entry name" value="Elongation factor G"/>
    <property type="match status" value="1"/>
</dbReference>
<dbReference type="CDD" id="cd01886">
    <property type="entry name" value="EF-G"/>
    <property type="match status" value="1"/>
</dbReference>
<dbReference type="InterPro" id="IPR041095">
    <property type="entry name" value="EFG_II"/>
</dbReference>
<dbReference type="SUPFAM" id="SSF50447">
    <property type="entry name" value="Translation proteins"/>
    <property type="match status" value="1"/>
</dbReference>
<dbReference type="PANTHER" id="PTHR43261">
    <property type="entry name" value="TRANSLATION ELONGATION FACTOR G-RELATED"/>
    <property type="match status" value="1"/>
</dbReference>
<evidence type="ECO:0000256" key="1">
    <source>
        <dbReference type="ARBA" id="ARBA00005870"/>
    </source>
</evidence>
<dbReference type="InterPro" id="IPR014721">
    <property type="entry name" value="Ribsml_uS5_D2-typ_fold_subgr"/>
</dbReference>
<evidence type="ECO:0000256" key="6">
    <source>
        <dbReference type="HAMAP-Rule" id="MF_00054"/>
    </source>
</evidence>
<dbReference type="Pfam" id="PF14492">
    <property type="entry name" value="EFG_III"/>
    <property type="match status" value="1"/>
</dbReference>
<dbReference type="Gene3D" id="3.30.70.870">
    <property type="entry name" value="Elongation Factor G (Translational Gtpase), domain 3"/>
    <property type="match status" value="1"/>
</dbReference>
<comment type="similarity">
    <text evidence="1 6">Belongs to the TRAFAC class translation factor GTPase superfamily. Classic translation factor GTPase family. EF-G/EF-2 subfamily.</text>
</comment>
<dbReference type="InterPro" id="IPR031157">
    <property type="entry name" value="G_TR_CS"/>
</dbReference>
<dbReference type="InterPro" id="IPR035647">
    <property type="entry name" value="EFG_III/V"/>
</dbReference>
<feature type="binding site" evidence="6">
    <location>
        <begin position="16"/>
        <end position="23"/>
    </location>
    <ligand>
        <name>GTP</name>
        <dbReference type="ChEBI" id="CHEBI:37565"/>
    </ligand>
</feature>
<dbReference type="SMART" id="SM00889">
    <property type="entry name" value="EFG_IV"/>
    <property type="match status" value="1"/>
</dbReference>
<dbReference type="FunFam" id="3.30.70.240:FF:000001">
    <property type="entry name" value="Elongation factor G"/>
    <property type="match status" value="1"/>
</dbReference>
<dbReference type="GO" id="GO:0005525">
    <property type="term" value="F:GTP binding"/>
    <property type="evidence" value="ECO:0007669"/>
    <property type="project" value="UniProtKB-UniRule"/>
</dbReference>
<dbReference type="InterPro" id="IPR020568">
    <property type="entry name" value="Ribosomal_Su5_D2-typ_SF"/>
</dbReference>
<dbReference type="InterPro" id="IPR005517">
    <property type="entry name" value="Transl_elong_EFG/EF2_IV"/>
</dbReference>
<dbReference type="InterPro" id="IPR035649">
    <property type="entry name" value="EFG_V"/>
</dbReference>
<dbReference type="NCBIfam" id="TIGR00484">
    <property type="entry name" value="EF-G"/>
    <property type="match status" value="1"/>
</dbReference>
<dbReference type="Pfam" id="PF00009">
    <property type="entry name" value="GTP_EFTU"/>
    <property type="match status" value="1"/>
</dbReference>
<dbReference type="FunFam" id="3.30.70.870:FF:000001">
    <property type="entry name" value="Elongation factor G"/>
    <property type="match status" value="1"/>
</dbReference>
<protein>
    <recommendedName>
        <fullName evidence="6 7">Elongation factor G</fullName>
        <shortName evidence="6">EF-G</shortName>
    </recommendedName>
</protein>
<dbReference type="FunFam" id="3.30.230.10:FF:000003">
    <property type="entry name" value="Elongation factor G"/>
    <property type="match status" value="1"/>
</dbReference>